<dbReference type="RefSeq" id="WP_108558367.1">
    <property type="nucleotide sequence ID" value="NZ_MUXE01000004.1"/>
</dbReference>
<gene>
    <name evidence="3" type="ORF">B0174_04000</name>
</gene>
<feature type="domain" description="TnsA endonuclease N-terminal" evidence="2">
    <location>
        <begin position="46"/>
        <end position="133"/>
    </location>
</feature>
<dbReference type="Pfam" id="PF08721">
    <property type="entry name" value="Tn7_Tnp_TnsA_C"/>
    <property type="match status" value="1"/>
</dbReference>
<dbReference type="Proteomes" id="UP000251135">
    <property type="component" value="Unassembled WGS sequence"/>
</dbReference>
<protein>
    <recommendedName>
        <fullName evidence="5">Heteromeric transposase endonuclease subunit TnsA</fullName>
    </recommendedName>
</protein>
<evidence type="ECO:0008006" key="5">
    <source>
        <dbReference type="Google" id="ProtNLM"/>
    </source>
</evidence>
<evidence type="ECO:0000259" key="2">
    <source>
        <dbReference type="Pfam" id="PF08722"/>
    </source>
</evidence>
<evidence type="ECO:0000313" key="3">
    <source>
        <dbReference type="EMBL" id="PUE65492.1"/>
    </source>
</evidence>
<dbReference type="Pfam" id="PF08722">
    <property type="entry name" value="Tn7_TnsA-like_N"/>
    <property type="match status" value="1"/>
</dbReference>
<keyword evidence="4" id="KW-1185">Reference proteome</keyword>
<name>A0A363D2I3_9BACT</name>
<comment type="caution">
    <text evidence="3">The sequence shown here is derived from an EMBL/GenBank/DDBJ whole genome shotgun (WGS) entry which is preliminary data.</text>
</comment>
<dbReference type="GO" id="GO:0003676">
    <property type="term" value="F:nucleic acid binding"/>
    <property type="evidence" value="ECO:0007669"/>
    <property type="project" value="InterPro"/>
</dbReference>
<dbReference type="EMBL" id="MUXE01000004">
    <property type="protein sequence ID" value="PUE65492.1"/>
    <property type="molecule type" value="Genomic_DNA"/>
</dbReference>
<dbReference type="InterPro" id="IPR014832">
    <property type="entry name" value="TnsA_C"/>
</dbReference>
<dbReference type="Gene3D" id="3.40.1350.10">
    <property type="match status" value="1"/>
</dbReference>
<accession>A0A363D2I3</accession>
<evidence type="ECO:0000313" key="4">
    <source>
        <dbReference type="Proteomes" id="UP000251135"/>
    </source>
</evidence>
<proteinExistence type="predicted"/>
<dbReference type="OrthoDB" id="881413at2"/>
<dbReference type="AlphaFoldDB" id="A0A363D2I3"/>
<dbReference type="InterPro" id="IPR014833">
    <property type="entry name" value="TnsA_N"/>
</dbReference>
<sequence>MKISHKNRKIGYTYGSTSGKFMFRNKKIILFESLLEKSFLQVLEFNDMVLDVIEQPFTIDTITIKGNKGSYTPDFLIYFKEPEFKTINPIKPMVVEVKPSRKLIENRIELKIKFKSAIKFCNEQEFRFKIFNENRIKSTEVDNIIFLNRYKDYIPNENEVEIIKNHLLSIGHTTIEYLLTHLYVTDYQRGNALSHIWYLMYSKILTTDLKIPLNNKTVIWLNIEEDNLGVEI</sequence>
<feature type="domain" description="TnsA endonuclease C-terminal" evidence="1">
    <location>
        <begin position="137"/>
        <end position="209"/>
    </location>
</feature>
<reference evidence="3 4" key="1">
    <citation type="submission" date="2017-02" db="EMBL/GenBank/DDBJ databases">
        <title>Arcobacter caeni sp. nov, a new Arcobacter species isolated from reclaimed water.</title>
        <authorList>
            <person name="Figueras M.J."/>
            <person name="Perez-Cataluna A."/>
            <person name="Salas-Masso N."/>
        </authorList>
    </citation>
    <scope>NUCLEOTIDE SEQUENCE [LARGE SCALE GENOMIC DNA]</scope>
    <source>
        <strain evidence="3 4">RW17-10</strain>
    </source>
</reference>
<dbReference type="InterPro" id="IPR011856">
    <property type="entry name" value="tRNA_endonuc-like_dom_sf"/>
</dbReference>
<evidence type="ECO:0000259" key="1">
    <source>
        <dbReference type="Pfam" id="PF08721"/>
    </source>
</evidence>
<organism evidence="3 4">
    <name type="scientific">Arcobacter caeni</name>
    <dbReference type="NCBI Taxonomy" id="1912877"/>
    <lineage>
        <taxon>Bacteria</taxon>
        <taxon>Pseudomonadati</taxon>
        <taxon>Campylobacterota</taxon>
        <taxon>Epsilonproteobacteria</taxon>
        <taxon>Campylobacterales</taxon>
        <taxon>Arcobacteraceae</taxon>
        <taxon>Arcobacter</taxon>
    </lineage>
</organism>